<dbReference type="CDD" id="cd00614">
    <property type="entry name" value="CGS_like"/>
    <property type="match status" value="1"/>
</dbReference>
<sequence length="584" mass="63166">MKRTACARGAAGASGQAGGATAFMDRRMGGHTKAWTRGMPPPPPQSSHAGVESSAAVAFACTGSPFRWAEPRVAHAVRRPTKIRSGAFSSSRWRCIVTPDEGATTVASTSAKKNASANANKSVSGSGKYARESTVREYVTDPDVKMSPEDPGSVDMDANVRRVEGKADVRDARRNLIKEASTSTQAVHGGERIKGGKKARATLDAITTPIVQSSTFTFRCTREVIEYNEGLYESFEYGRYGNPTTRAAEEKLAMLEGTDDALISSSGMNAVTTMLLALVPAGGHIVTTTDCYRRTRQFVQTVLPKMGIRCTIIDPADVSELERILANDSATLFFSESPTNPMIRVVDVEKIVSLCRKYNVISCIDTTFATAYNFQPAEYGADLILHSGTKYLAGHNDVLCGALAGRADLIKEVRGLHGVLGGTLDPHSAFLLLRGMKTLSLRMEAHNRNAAAVAEFLSKHPKVSRVHYPTLPDHPDYEVAQRMFAGKGFGGVLSFELLGNGDPWSRETFELTGKFVDALRIPYIAPSLGGVETLIEQVCIMGYYDQPLHIRESLGINNGFIRFACGIESKDDILADLAQALDQI</sequence>
<comment type="caution">
    <text evidence="5">The sequence shown here is derived from an EMBL/GenBank/DDBJ whole genome shotgun (WGS) entry which is preliminary data.</text>
</comment>
<dbReference type="InterPro" id="IPR015421">
    <property type="entry name" value="PyrdxlP-dep_Trfase_major"/>
</dbReference>
<dbReference type="Gene3D" id="3.90.1150.10">
    <property type="entry name" value="Aspartate Aminotransferase, domain 1"/>
    <property type="match status" value="1"/>
</dbReference>
<organism evidence="5 6">
    <name type="scientific">Porphyridium purpureum</name>
    <name type="common">Red alga</name>
    <name type="synonym">Porphyridium cruentum</name>
    <dbReference type="NCBI Taxonomy" id="35688"/>
    <lineage>
        <taxon>Eukaryota</taxon>
        <taxon>Rhodophyta</taxon>
        <taxon>Bangiophyceae</taxon>
        <taxon>Porphyridiales</taxon>
        <taxon>Porphyridiaceae</taxon>
        <taxon>Porphyridium</taxon>
    </lineage>
</organism>
<evidence type="ECO:0000313" key="6">
    <source>
        <dbReference type="Proteomes" id="UP000324585"/>
    </source>
</evidence>
<dbReference type="PANTHER" id="PTHR43379">
    <property type="entry name" value="CYSTATHIONINE GAMMA-SYNTHASE"/>
    <property type="match status" value="1"/>
</dbReference>
<evidence type="ECO:0000256" key="2">
    <source>
        <dbReference type="ARBA" id="ARBA00022898"/>
    </source>
</evidence>
<dbReference type="FunFam" id="3.40.640.10:FF:000046">
    <property type="entry name" value="Cystathionine gamma-lyase"/>
    <property type="match status" value="1"/>
</dbReference>
<evidence type="ECO:0000256" key="4">
    <source>
        <dbReference type="SAM" id="MobiDB-lite"/>
    </source>
</evidence>
<evidence type="ECO:0000256" key="1">
    <source>
        <dbReference type="ARBA" id="ARBA00001933"/>
    </source>
</evidence>
<dbReference type="GO" id="GO:0019346">
    <property type="term" value="P:transsulfuration"/>
    <property type="evidence" value="ECO:0007669"/>
    <property type="project" value="InterPro"/>
</dbReference>
<dbReference type="InterPro" id="IPR044639">
    <property type="entry name" value="CGS1/2"/>
</dbReference>
<accession>A0A5J4Z6B6</accession>
<keyword evidence="6" id="KW-1185">Reference proteome</keyword>
<dbReference type="InterPro" id="IPR000277">
    <property type="entry name" value="Cys/Met-Metab_PyrdxlP-dep_enz"/>
</dbReference>
<feature type="compositionally biased region" description="Low complexity" evidence="4">
    <location>
        <begin position="1"/>
        <end position="22"/>
    </location>
</feature>
<dbReference type="OMA" id="EVTWTDP"/>
<feature type="region of interest" description="Disordered" evidence="4">
    <location>
        <begin position="1"/>
        <end position="51"/>
    </location>
</feature>
<feature type="compositionally biased region" description="Low complexity" evidence="4">
    <location>
        <begin position="113"/>
        <end position="127"/>
    </location>
</feature>
<dbReference type="GO" id="GO:0003962">
    <property type="term" value="F:cystathionine gamma-synthase activity"/>
    <property type="evidence" value="ECO:0007669"/>
    <property type="project" value="InterPro"/>
</dbReference>
<dbReference type="OrthoDB" id="3512640at2759"/>
<protein>
    <submittedName>
        <fullName evidence="5">Cystathionine gamma-synthase 1, chloroplastic</fullName>
    </submittedName>
</protein>
<dbReference type="PANTHER" id="PTHR43379:SF1">
    <property type="entry name" value="CYSTATHIONINE GAMMA-SYNTHASE 1, CHLOROPLASTIC-RELATED"/>
    <property type="match status" value="1"/>
</dbReference>
<dbReference type="GO" id="GO:0009507">
    <property type="term" value="C:chloroplast"/>
    <property type="evidence" value="ECO:0007669"/>
    <property type="project" value="TreeGrafter"/>
</dbReference>
<dbReference type="Proteomes" id="UP000324585">
    <property type="component" value="Unassembled WGS sequence"/>
</dbReference>
<proteinExistence type="inferred from homology"/>
<keyword evidence="2 3" id="KW-0663">Pyridoxal phosphate</keyword>
<evidence type="ECO:0000313" key="5">
    <source>
        <dbReference type="EMBL" id="KAA8499599.1"/>
    </source>
</evidence>
<gene>
    <name evidence="5" type="ORF">FVE85_7184</name>
</gene>
<dbReference type="InterPro" id="IPR015424">
    <property type="entry name" value="PyrdxlP-dep_Trfase"/>
</dbReference>
<name>A0A5J4Z6B6_PORPP</name>
<dbReference type="EMBL" id="VRMN01000001">
    <property type="protein sequence ID" value="KAA8499599.1"/>
    <property type="molecule type" value="Genomic_DNA"/>
</dbReference>
<feature type="region of interest" description="Disordered" evidence="4">
    <location>
        <begin position="113"/>
        <end position="134"/>
    </location>
</feature>
<dbReference type="GO" id="GO:0030170">
    <property type="term" value="F:pyridoxal phosphate binding"/>
    <property type="evidence" value="ECO:0007669"/>
    <property type="project" value="InterPro"/>
</dbReference>
<dbReference type="PROSITE" id="PS00868">
    <property type="entry name" value="CYS_MET_METAB_PP"/>
    <property type="match status" value="1"/>
</dbReference>
<dbReference type="InterPro" id="IPR054542">
    <property type="entry name" value="Cys_met_metab_PP"/>
</dbReference>
<dbReference type="Gene3D" id="3.40.640.10">
    <property type="entry name" value="Type I PLP-dependent aspartate aminotransferase-like (Major domain)"/>
    <property type="match status" value="1"/>
</dbReference>
<evidence type="ECO:0000256" key="3">
    <source>
        <dbReference type="RuleBase" id="RU362118"/>
    </source>
</evidence>
<dbReference type="Pfam" id="PF01053">
    <property type="entry name" value="Cys_Met_Meta_PP"/>
    <property type="match status" value="1"/>
</dbReference>
<reference evidence="6" key="1">
    <citation type="journal article" date="2019" name="Nat. Commun.">
        <title>Expansion of phycobilisome linker gene families in mesophilic red algae.</title>
        <authorList>
            <person name="Lee J."/>
            <person name="Kim D."/>
            <person name="Bhattacharya D."/>
            <person name="Yoon H.S."/>
        </authorList>
    </citation>
    <scope>NUCLEOTIDE SEQUENCE [LARGE SCALE GENOMIC DNA]</scope>
    <source>
        <strain evidence="6">CCMP 1328</strain>
    </source>
</reference>
<dbReference type="InterPro" id="IPR015422">
    <property type="entry name" value="PyrdxlP-dep_Trfase_small"/>
</dbReference>
<dbReference type="SUPFAM" id="SSF53383">
    <property type="entry name" value="PLP-dependent transferases"/>
    <property type="match status" value="1"/>
</dbReference>
<comment type="similarity">
    <text evidence="3">Belongs to the trans-sulfuration enzymes family.</text>
</comment>
<comment type="cofactor">
    <cofactor evidence="1 3">
        <name>pyridoxal 5'-phosphate</name>
        <dbReference type="ChEBI" id="CHEBI:597326"/>
    </cofactor>
</comment>
<dbReference type="AlphaFoldDB" id="A0A5J4Z6B6"/>
<dbReference type="GO" id="GO:0009086">
    <property type="term" value="P:methionine biosynthetic process"/>
    <property type="evidence" value="ECO:0007669"/>
    <property type="project" value="InterPro"/>
</dbReference>